<dbReference type="InterPro" id="IPR020806">
    <property type="entry name" value="PKS_PP-bd"/>
</dbReference>
<evidence type="ECO:0000259" key="8">
    <source>
        <dbReference type="PROSITE" id="PS50075"/>
    </source>
</evidence>
<dbReference type="InterPro" id="IPR049551">
    <property type="entry name" value="PKS_DH_C"/>
</dbReference>
<dbReference type="Pfam" id="PF00550">
    <property type="entry name" value="PP-binding"/>
    <property type="match status" value="2"/>
</dbReference>
<accession>A0ABR3A5E9</accession>
<dbReference type="PROSITE" id="PS50075">
    <property type="entry name" value="CARRIER"/>
    <property type="match status" value="2"/>
</dbReference>
<proteinExistence type="predicted"/>
<feature type="compositionally biased region" description="Low complexity" evidence="7">
    <location>
        <begin position="1718"/>
        <end position="1729"/>
    </location>
</feature>
<evidence type="ECO:0000313" key="11">
    <source>
        <dbReference type="EMBL" id="KAL0068785.1"/>
    </source>
</evidence>
<dbReference type="InterPro" id="IPR016039">
    <property type="entry name" value="Thiolase-like"/>
</dbReference>
<dbReference type="InterPro" id="IPR036736">
    <property type="entry name" value="ACP-like_sf"/>
</dbReference>
<dbReference type="CDD" id="cd00833">
    <property type="entry name" value="PKS"/>
    <property type="match status" value="1"/>
</dbReference>
<dbReference type="Pfam" id="PF22621">
    <property type="entry name" value="CurL-like_PKS_C"/>
    <property type="match status" value="1"/>
</dbReference>
<comment type="pathway">
    <text evidence="1">Secondary metabolite biosynthesis.</text>
</comment>
<dbReference type="InterPro" id="IPR020841">
    <property type="entry name" value="PKS_Beta-ketoAc_synthase_dom"/>
</dbReference>
<evidence type="ECO:0000313" key="12">
    <source>
        <dbReference type="Proteomes" id="UP001437256"/>
    </source>
</evidence>
<dbReference type="Gene3D" id="3.40.366.10">
    <property type="entry name" value="Malonyl-Coenzyme A Acyl Carrier Protein, domain 2"/>
    <property type="match status" value="3"/>
</dbReference>
<evidence type="ECO:0000256" key="3">
    <source>
        <dbReference type="ARBA" id="ARBA00022553"/>
    </source>
</evidence>
<feature type="active site" description="Proton acceptor; for dehydratase activity" evidence="6">
    <location>
        <position position="1340"/>
    </location>
</feature>
<dbReference type="PROSITE" id="PS00606">
    <property type="entry name" value="KS3_1"/>
    <property type="match status" value="1"/>
</dbReference>
<feature type="domain" description="PKS/mFAS DH" evidence="10">
    <location>
        <begin position="1306"/>
        <end position="1608"/>
    </location>
</feature>
<dbReference type="EMBL" id="JBBXMP010000016">
    <property type="protein sequence ID" value="KAL0068785.1"/>
    <property type="molecule type" value="Genomic_DNA"/>
</dbReference>
<dbReference type="Pfam" id="PF00975">
    <property type="entry name" value="Thioesterase"/>
    <property type="match status" value="1"/>
</dbReference>
<dbReference type="SMART" id="SM00825">
    <property type="entry name" value="PKS_KS"/>
    <property type="match status" value="1"/>
</dbReference>
<dbReference type="InterPro" id="IPR016035">
    <property type="entry name" value="Acyl_Trfase/lysoPLipase"/>
</dbReference>
<dbReference type="SUPFAM" id="SSF55048">
    <property type="entry name" value="Probable ACP-binding domain of malonyl-CoA ACP transacylase"/>
    <property type="match status" value="1"/>
</dbReference>
<evidence type="ECO:0000256" key="1">
    <source>
        <dbReference type="ARBA" id="ARBA00005179"/>
    </source>
</evidence>
<dbReference type="SUPFAM" id="SSF47336">
    <property type="entry name" value="ACP-like"/>
    <property type="match status" value="2"/>
</dbReference>
<dbReference type="SMART" id="SM01294">
    <property type="entry name" value="PKS_PP_betabranch"/>
    <property type="match status" value="1"/>
</dbReference>
<comment type="caution">
    <text evidence="11">The sequence shown here is derived from an EMBL/GenBank/DDBJ whole genome shotgun (WGS) entry which is preliminary data.</text>
</comment>
<dbReference type="PANTHER" id="PTHR43775:SF37">
    <property type="entry name" value="SI:DKEY-61P9.11"/>
    <property type="match status" value="1"/>
</dbReference>
<dbReference type="InterPro" id="IPR018201">
    <property type="entry name" value="Ketoacyl_synth_AS"/>
</dbReference>
<dbReference type="InterPro" id="IPR029058">
    <property type="entry name" value="AB_hydrolase_fold"/>
</dbReference>
<dbReference type="InterPro" id="IPR016036">
    <property type="entry name" value="Malonyl_transacylase_ACP-bd"/>
</dbReference>
<dbReference type="InterPro" id="IPR032088">
    <property type="entry name" value="SAT"/>
</dbReference>
<dbReference type="Gene3D" id="3.40.47.10">
    <property type="match status" value="1"/>
</dbReference>
<dbReference type="PROSITE" id="PS00012">
    <property type="entry name" value="PHOSPHOPANTETHEINE"/>
    <property type="match status" value="1"/>
</dbReference>
<keyword evidence="4" id="KW-0808">Transferase</keyword>
<dbReference type="Pfam" id="PF00109">
    <property type="entry name" value="ketoacyl-synt"/>
    <property type="match status" value="1"/>
</dbReference>
<keyword evidence="12" id="KW-1185">Reference proteome</keyword>
<sequence>MITSTTTINVPVFAGQGTTAMASLPIREQATRDASHPSGALLLSACHTAFRRELSTLSAEEADRLGIPAFSAPTDLLSIIDEPTVNNPLLSTLSLLLVQSLRYLAHVEENCVVSDSLTPFSDHLCSNSEHEIGVVGFSSGILPACAVASSEDSLSFIRHTRELFRYAFWLGLRSHQYQSNVAREAGQPTRARQSWSRVVLGEEVSQVKSYIESYNTKTHGEPQLYLTAIVNDTNVTVSGRPDLLEHFANTLPSQYRVVPLPIDTLYHSPVHCDGIRKNLLADVESRGIRFPTIEDLRVPLCSTFTGEIVSGSDDTLSLVEVVTDMILTQPVNWDRVTKRLSRAFPKDIPIAFINFGPGTGLTRIMAKALPKAAYTDHTLDNGAPPPDPENRETRGQIPIAIVGMAVNMPGAPTVDKLWEVLEKGINTVSEVPTERFNISEYTHPSDHASKRAMRSHTGNFIADPSLFDAKFFRISPREAKSMDPQQRILLHAAYEALENAGYVPDATPSFQKDTFGCYIGVATDDYVQNLRHEIDVYYSTGTLRAFLSGRISYAMDWSGPSIVVDTACSSSLVSIYQACRALSNRDCNAAIAGGVNIITSPDMMIGLDRAHFLSPTGQCKSFDSSADGYSRSEGCGLFVLKRLSDALAENDNILGVIRGIEVNQSGNAHSITHPHSPTQAKLLKRLLERAGVDKHRVNLVEAHGTGTQAGDPSELDSIRRTFSISRPKSNPLHITSVKANIGHLEAASGAASLAKLLLMLRHRTIPRLISLEKLNPVVPPLNEDNTIIDTSASPWLPSEPGATRMSMLNNFGAAGSNVALLLEEHIAPSRISGPSIILPFCFSAKDSGALKELRQRYIDFLRAPARENQSIFDLAYTATARRQIYSCRMAVSASTRQELIDKLEQASLVDTSTPDANVAFVFSGQGGQYLGMGAQLYRTSPNFRTHIEKCRSLLLSMGYGDILTIILSHRPPSDMDCGDEVEVYQTAVFSLEYSLARLWMSWGVTPKAVIGHSLGEYAALVVAGVMDLRGALLVVASRARLMVQRCLLETTGMIAVNGDSSSIAMVLASSSSFDRLNIACYNSSSDCVVAGPRDQLRAFKCHLDDNVRCKNTILNVPYGYHSPAMNPLTTELNAVLETIQLNPPTIPVASNVYGIVVQPGDTTTFTPSYFSRHCVEPVRFSAAFDMLLADVQLAPSVWIEIGPQPTTLPMMKASPSLPRNARLLPSLRKDRDSWSVLSSSLCSLYLEKSDLMWRNVYEHIGPVACVTLPSYPFSPTKFWVDYKESATIIAPSVESSTPVHISKPKFAIAGTWVQRPSPENHNVAAFEVPIAALSELISGHIVGEHALCPASVYHELAVVAIRLATEQRKEERHISLRDTEFSKPLVCAQQDPRNIRTSISLDDRTFAISSLGPNSLKEHVHCSGKFTWDSIAKTTQNFLQLTPILHRDIASIAANENAEFFSTRTAYEIIFPRVVHYAKNYHSMRSLAVHPSGMEGHAIVRIPHSLSPGNYVVHPVFVDTLLHVAGFVANLQASPTDGFICSKVDSVKVIPELVDNDATYSVFCRNTWLPEKGLILADAYAVTSGTSPTMVAHVKRMHFRRVRLTSLTQALSLAEGDGRSSHISSSPTISRSAPVVHKSNAPGVLDLVQAVVAETCNLPLSSIDVRADLASFGVDSLMAIEIVNELQVLFPAAELQVGLLPSRHTIMDIVAQMRSRDPSTSSRPSTPQSAGSNATDETINVEENDQIASIKNAIAHVLEIGSESIHEDTDLETFGLDSLTSIELTRVLQDTLSIPIPGDLLSSHRTIRAISDFVVCGRQITKVVGHQKTTSVSSLATPLHSSSAMKALNLSQIPVSLLESDGDTSPLYLIHDGSGLVNHYSRISNIGRKLRGISNPNFFSTTPWDDLSSMATHYASLISRTSTTPVILGGWSFGGVVAHEVARQMIAAGQRVKGVVLIDSPSPVNHVPLSNALINAVLDLEKGASKTDVARLVKNQFQMSSRMLGDYEPPTTGPHPAIVLLRSSEGLKLDHTDGPVVEIPEWLSDRSDPSRISVGWERLTQSPVKVIDIPGNHFEVFDVHNIDAVSRKIAEACDYLDSNE</sequence>
<reference evidence="11 12" key="1">
    <citation type="submission" date="2024-05" db="EMBL/GenBank/DDBJ databases">
        <title>A draft genome resource for the thread blight pathogen Marasmius tenuissimus strain MS-2.</title>
        <authorList>
            <person name="Yulfo-Soto G.E."/>
            <person name="Baruah I.K."/>
            <person name="Amoako-Attah I."/>
            <person name="Bukari Y."/>
            <person name="Meinhardt L.W."/>
            <person name="Bailey B.A."/>
            <person name="Cohen S.P."/>
        </authorList>
    </citation>
    <scope>NUCLEOTIDE SEQUENCE [LARGE SCALE GENOMIC DNA]</scope>
    <source>
        <strain evidence="11 12">MS-2</strain>
    </source>
</reference>
<dbReference type="SUPFAM" id="SSF53474">
    <property type="entry name" value="alpha/beta-Hydrolases"/>
    <property type="match status" value="1"/>
</dbReference>
<dbReference type="InterPro" id="IPR001227">
    <property type="entry name" value="Ac_transferase_dom_sf"/>
</dbReference>
<dbReference type="Pfam" id="PF02801">
    <property type="entry name" value="Ketoacyl-synt_C"/>
    <property type="match status" value="1"/>
</dbReference>
<evidence type="ECO:0000259" key="9">
    <source>
        <dbReference type="PROSITE" id="PS52004"/>
    </source>
</evidence>
<dbReference type="InterPro" id="IPR006162">
    <property type="entry name" value="Ppantetheine_attach_site"/>
</dbReference>
<dbReference type="Pfam" id="PF21089">
    <property type="entry name" value="PKS_DH_N"/>
    <property type="match status" value="1"/>
</dbReference>
<dbReference type="InterPro" id="IPR050091">
    <property type="entry name" value="PKS_NRPS_Biosynth_Enz"/>
</dbReference>
<dbReference type="InterPro" id="IPR049552">
    <property type="entry name" value="PKS_DH_N"/>
</dbReference>
<dbReference type="InterPro" id="IPR049900">
    <property type="entry name" value="PKS_mFAS_DH"/>
</dbReference>
<dbReference type="SMART" id="SM00823">
    <property type="entry name" value="PKS_PP"/>
    <property type="match status" value="2"/>
</dbReference>
<evidence type="ECO:0000256" key="2">
    <source>
        <dbReference type="ARBA" id="ARBA00022450"/>
    </source>
</evidence>
<name>A0ABR3A5E9_9AGAR</name>
<dbReference type="Gene3D" id="3.10.129.110">
    <property type="entry name" value="Polyketide synthase dehydratase"/>
    <property type="match status" value="1"/>
</dbReference>
<gene>
    <name evidence="11" type="primary">pks1</name>
    <name evidence="11" type="ORF">AAF712_004114</name>
</gene>
<dbReference type="Pfam" id="PF00698">
    <property type="entry name" value="Acyl_transf_1"/>
    <property type="match status" value="1"/>
</dbReference>
<evidence type="ECO:0000256" key="5">
    <source>
        <dbReference type="ARBA" id="ARBA00023026"/>
    </source>
</evidence>
<protein>
    <submittedName>
        <fullName evidence="11">Polyketide beta-ketoacyl-synthase</fullName>
    </submittedName>
</protein>
<dbReference type="InterPro" id="IPR001031">
    <property type="entry name" value="Thioesterase"/>
</dbReference>
<dbReference type="InterPro" id="IPR042104">
    <property type="entry name" value="PKS_dehydratase_sf"/>
</dbReference>
<dbReference type="InterPro" id="IPR014031">
    <property type="entry name" value="Ketoacyl_synth_C"/>
</dbReference>
<dbReference type="Gene3D" id="3.30.70.3290">
    <property type="match status" value="1"/>
</dbReference>
<dbReference type="Gene3D" id="3.40.50.1820">
    <property type="entry name" value="alpha/beta hydrolase"/>
    <property type="match status" value="1"/>
</dbReference>
<dbReference type="InterPro" id="IPR009081">
    <property type="entry name" value="PP-bd_ACP"/>
</dbReference>
<dbReference type="NCBIfam" id="TIGR04532">
    <property type="entry name" value="PT_fungal_PKS"/>
    <property type="match status" value="1"/>
</dbReference>
<dbReference type="SUPFAM" id="SSF52151">
    <property type="entry name" value="FabD/lysophospholipase-like"/>
    <property type="match status" value="2"/>
</dbReference>
<dbReference type="SUPFAM" id="SSF53901">
    <property type="entry name" value="Thiolase-like"/>
    <property type="match status" value="1"/>
</dbReference>
<feature type="domain" description="Ketosynthase family 3 (KS3)" evidence="9">
    <location>
        <begin position="396"/>
        <end position="824"/>
    </location>
</feature>
<dbReference type="SMART" id="SM00827">
    <property type="entry name" value="PKS_AT"/>
    <property type="match status" value="1"/>
</dbReference>
<dbReference type="InterPro" id="IPR014043">
    <property type="entry name" value="Acyl_transferase_dom"/>
</dbReference>
<dbReference type="Gene3D" id="1.10.1200.10">
    <property type="entry name" value="ACP-like"/>
    <property type="match status" value="2"/>
</dbReference>
<organism evidence="11 12">
    <name type="scientific">Marasmius tenuissimus</name>
    <dbReference type="NCBI Taxonomy" id="585030"/>
    <lineage>
        <taxon>Eukaryota</taxon>
        <taxon>Fungi</taxon>
        <taxon>Dikarya</taxon>
        <taxon>Basidiomycota</taxon>
        <taxon>Agaricomycotina</taxon>
        <taxon>Agaricomycetes</taxon>
        <taxon>Agaricomycetidae</taxon>
        <taxon>Agaricales</taxon>
        <taxon>Marasmiineae</taxon>
        <taxon>Marasmiaceae</taxon>
        <taxon>Marasmius</taxon>
    </lineage>
</organism>
<dbReference type="InterPro" id="IPR030918">
    <property type="entry name" value="PT_fungal_PKS"/>
</dbReference>
<keyword evidence="5" id="KW-0843">Virulence</keyword>
<feature type="region of interest" description="C-terminal hotdog fold" evidence="6">
    <location>
        <begin position="1457"/>
        <end position="1608"/>
    </location>
</feature>
<feature type="active site" description="Proton donor; for dehydratase activity" evidence="6">
    <location>
        <position position="1519"/>
    </location>
</feature>
<dbReference type="Proteomes" id="UP001437256">
    <property type="component" value="Unassembled WGS sequence"/>
</dbReference>
<feature type="region of interest" description="N-terminal hotdog fold" evidence="6">
    <location>
        <begin position="1306"/>
        <end position="1433"/>
    </location>
</feature>
<feature type="region of interest" description="Disordered" evidence="7">
    <location>
        <begin position="1714"/>
        <end position="1738"/>
    </location>
</feature>
<dbReference type="PROSITE" id="PS52004">
    <property type="entry name" value="KS3_2"/>
    <property type="match status" value="1"/>
</dbReference>
<dbReference type="PANTHER" id="PTHR43775">
    <property type="entry name" value="FATTY ACID SYNTHASE"/>
    <property type="match status" value="1"/>
</dbReference>
<feature type="domain" description="Carrier" evidence="8">
    <location>
        <begin position="1642"/>
        <end position="1717"/>
    </location>
</feature>
<evidence type="ECO:0000256" key="6">
    <source>
        <dbReference type="PROSITE-ProRule" id="PRU01363"/>
    </source>
</evidence>
<dbReference type="InterPro" id="IPR014030">
    <property type="entry name" value="Ketoacyl_synth_N"/>
</dbReference>
<evidence type="ECO:0000256" key="7">
    <source>
        <dbReference type="SAM" id="MobiDB-lite"/>
    </source>
</evidence>
<keyword evidence="3" id="KW-0597">Phosphoprotein</keyword>
<dbReference type="Pfam" id="PF16073">
    <property type="entry name" value="SAT"/>
    <property type="match status" value="1"/>
</dbReference>
<evidence type="ECO:0000259" key="10">
    <source>
        <dbReference type="PROSITE" id="PS52019"/>
    </source>
</evidence>
<dbReference type="Pfam" id="PF14765">
    <property type="entry name" value="PS-DH"/>
    <property type="match status" value="1"/>
</dbReference>
<keyword evidence="2" id="KW-0596">Phosphopantetheine</keyword>
<evidence type="ECO:0000256" key="4">
    <source>
        <dbReference type="ARBA" id="ARBA00022679"/>
    </source>
</evidence>
<dbReference type="PROSITE" id="PS52019">
    <property type="entry name" value="PKS_MFAS_DH"/>
    <property type="match status" value="1"/>
</dbReference>
<feature type="domain" description="Carrier" evidence="8">
    <location>
        <begin position="1741"/>
        <end position="1818"/>
    </location>
</feature>